<dbReference type="AlphaFoldDB" id="A0A917A8X0"/>
<accession>A0A917A8X0</accession>
<keyword evidence="4" id="KW-1185">Reference proteome</keyword>
<dbReference type="Pfam" id="PF08327">
    <property type="entry name" value="AHSA1"/>
    <property type="match status" value="1"/>
</dbReference>
<dbReference type="Proteomes" id="UP000612855">
    <property type="component" value="Unassembled WGS sequence"/>
</dbReference>
<gene>
    <name evidence="3" type="ORF">GCM10011360_24260</name>
</gene>
<proteinExistence type="inferred from homology"/>
<evidence type="ECO:0000259" key="2">
    <source>
        <dbReference type="Pfam" id="PF08327"/>
    </source>
</evidence>
<evidence type="ECO:0000313" key="4">
    <source>
        <dbReference type="Proteomes" id="UP000612855"/>
    </source>
</evidence>
<dbReference type="SUPFAM" id="SSF55961">
    <property type="entry name" value="Bet v1-like"/>
    <property type="match status" value="1"/>
</dbReference>
<comment type="similarity">
    <text evidence="1">Belongs to the AHA1 family.</text>
</comment>
<dbReference type="RefSeq" id="WP_188477937.1">
    <property type="nucleotide sequence ID" value="NZ_BMFJ01000001.1"/>
</dbReference>
<name>A0A917A8X0_9RHOB</name>
<feature type="domain" description="Activator of Hsp90 ATPase homologue 1/2-like C-terminal" evidence="2">
    <location>
        <begin position="13"/>
        <end position="148"/>
    </location>
</feature>
<dbReference type="Gene3D" id="3.30.530.20">
    <property type="match status" value="1"/>
</dbReference>
<organism evidence="3 4">
    <name type="scientific">Primorskyibacter flagellatus</name>
    <dbReference type="NCBI Taxonomy" id="1387277"/>
    <lineage>
        <taxon>Bacteria</taxon>
        <taxon>Pseudomonadati</taxon>
        <taxon>Pseudomonadota</taxon>
        <taxon>Alphaproteobacteria</taxon>
        <taxon>Rhodobacterales</taxon>
        <taxon>Roseobacteraceae</taxon>
        <taxon>Primorskyibacter</taxon>
    </lineage>
</organism>
<dbReference type="EMBL" id="BMFJ01000001">
    <property type="protein sequence ID" value="GGE35551.1"/>
    <property type="molecule type" value="Genomic_DNA"/>
</dbReference>
<evidence type="ECO:0000256" key="1">
    <source>
        <dbReference type="ARBA" id="ARBA00006817"/>
    </source>
</evidence>
<dbReference type="InterPro" id="IPR013538">
    <property type="entry name" value="ASHA1/2-like_C"/>
</dbReference>
<comment type="caution">
    <text evidence="3">The sequence shown here is derived from an EMBL/GenBank/DDBJ whole genome shotgun (WGS) entry which is preliminary data.</text>
</comment>
<protein>
    <recommendedName>
        <fullName evidence="2">Activator of Hsp90 ATPase homologue 1/2-like C-terminal domain-containing protein</fullName>
    </recommendedName>
</protein>
<dbReference type="InterPro" id="IPR023393">
    <property type="entry name" value="START-like_dom_sf"/>
</dbReference>
<evidence type="ECO:0000313" key="3">
    <source>
        <dbReference type="EMBL" id="GGE35551.1"/>
    </source>
</evidence>
<reference evidence="4" key="1">
    <citation type="journal article" date="2019" name="Int. J. Syst. Evol. Microbiol.">
        <title>The Global Catalogue of Microorganisms (GCM) 10K type strain sequencing project: providing services to taxonomists for standard genome sequencing and annotation.</title>
        <authorList>
            <consortium name="The Broad Institute Genomics Platform"/>
            <consortium name="The Broad Institute Genome Sequencing Center for Infectious Disease"/>
            <person name="Wu L."/>
            <person name="Ma J."/>
        </authorList>
    </citation>
    <scope>NUCLEOTIDE SEQUENCE [LARGE SCALE GENOMIC DNA]</scope>
    <source>
        <strain evidence="4">CGMCC 1.12664</strain>
    </source>
</reference>
<sequence>MTRIDRADAQIPAPPEKVYAAWTDPDLLKRWLPPKGARLEVHQLDPRPGGVLRMTLHFDAGPGKTGEGRDDIVGLFSHCDPPGALTLAIDFPSDRPEFGGTMLMEWTFAPVPGGSHVSVACHHVPPGIEKSVHETALAGSLAQLRDLFA</sequence>